<proteinExistence type="predicted"/>
<reference evidence="2 3" key="1">
    <citation type="submission" date="2020-05" db="EMBL/GenBank/DDBJ databases">
        <authorList>
            <person name="Campoy J."/>
            <person name="Schneeberger K."/>
            <person name="Spophaly S."/>
        </authorList>
    </citation>
    <scope>NUCLEOTIDE SEQUENCE [LARGE SCALE GENOMIC DNA]</scope>
    <source>
        <strain evidence="2">PruArmRojPasFocal</strain>
    </source>
</reference>
<dbReference type="Proteomes" id="UP000507222">
    <property type="component" value="Unassembled WGS sequence"/>
</dbReference>
<feature type="region of interest" description="Disordered" evidence="1">
    <location>
        <begin position="207"/>
        <end position="268"/>
    </location>
</feature>
<dbReference type="EMBL" id="CAEKDK010000007">
    <property type="protein sequence ID" value="CAB4286701.1"/>
    <property type="molecule type" value="Genomic_DNA"/>
</dbReference>
<sequence length="288" mass="31881">MADLTQASYEKNKEIAESESMESSTEVPFERLEKFMREGFQAMTNSMDLLSQSVLQTVERGHLNTTLQRNKTRAYLGHLFELAMQAEQNDKVAQKEDGRLSNIQTPLLIEGYSSGQTSGHAQTSPSEMVIKDSPKSSYQIDQPTGSNITTMAPHVPKVISPPKDIASQHFAPFGTPSKYQAPKIGEPALPLEPVRRNMHADRWREPAGLNVPIANKNGNNGGNRRGRQNNARMPEQIPESDDEEDAGQAPPTGAEPAPRNLPDMDIRNEMEALRQLVYNGPAGIRRPP</sequence>
<dbReference type="AlphaFoldDB" id="A0A6J5VEM1"/>
<accession>A0A6J5VEM1</accession>
<feature type="compositionally biased region" description="Polar residues" evidence="1">
    <location>
        <begin position="114"/>
        <end position="126"/>
    </location>
</feature>
<name>A0A6J5VEM1_PRUAR</name>
<evidence type="ECO:0000313" key="2">
    <source>
        <dbReference type="EMBL" id="CAB4286701.1"/>
    </source>
</evidence>
<feature type="region of interest" description="Disordered" evidence="1">
    <location>
        <begin position="114"/>
        <end position="139"/>
    </location>
</feature>
<organism evidence="2 3">
    <name type="scientific">Prunus armeniaca</name>
    <name type="common">Apricot</name>
    <name type="synonym">Armeniaca vulgaris</name>
    <dbReference type="NCBI Taxonomy" id="36596"/>
    <lineage>
        <taxon>Eukaryota</taxon>
        <taxon>Viridiplantae</taxon>
        <taxon>Streptophyta</taxon>
        <taxon>Embryophyta</taxon>
        <taxon>Tracheophyta</taxon>
        <taxon>Spermatophyta</taxon>
        <taxon>Magnoliopsida</taxon>
        <taxon>eudicotyledons</taxon>
        <taxon>Gunneridae</taxon>
        <taxon>Pentapetalae</taxon>
        <taxon>rosids</taxon>
        <taxon>fabids</taxon>
        <taxon>Rosales</taxon>
        <taxon>Rosaceae</taxon>
        <taxon>Amygdaloideae</taxon>
        <taxon>Amygdaleae</taxon>
        <taxon>Prunus</taxon>
    </lineage>
</organism>
<gene>
    <name evidence="2" type="ORF">CURHAP_LOCUS44335</name>
</gene>
<evidence type="ECO:0000256" key="1">
    <source>
        <dbReference type="SAM" id="MobiDB-lite"/>
    </source>
</evidence>
<evidence type="ECO:0000313" key="3">
    <source>
        <dbReference type="Proteomes" id="UP000507222"/>
    </source>
</evidence>
<feature type="region of interest" description="Disordered" evidence="1">
    <location>
        <begin position="1"/>
        <end position="27"/>
    </location>
</feature>
<protein>
    <submittedName>
        <fullName evidence="2">Uncharacterized protein</fullName>
    </submittedName>
</protein>